<sequence>MIANTYRPVTAVGEASSVISDAWAEGLSALVSRFSGSVGEVILLAAPPSGTDVTECYTPRSTPTSCAFRLPGSWTTRLAAERSVAQKLDLALVDSRSLVCASGACPAFVGTTPVRTDRSHLTLEYARKIAPSLGELLAATGRFSVGVG</sequence>
<feature type="domain" description="SGNH" evidence="1">
    <location>
        <begin position="20"/>
        <end position="132"/>
    </location>
</feature>
<organism evidence="2 3">
    <name type="scientific">Frondihabitans sucicola</name>
    <dbReference type="NCBI Taxonomy" id="1268041"/>
    <lineage>
        <taxon>Bacteria</taxon>
        <taxon>Bacillati</taxon>
        <taxon>Actinomycetota</taxon>
        <taxon>Actinomycetes</taxon>
        <taxon>Micrococcales</taxon>
        <taxon>Microbacteriaceae</taxon>
        <taxon>Frondihabitans</taxon>
    </lineage>
</organism>
<proteinExistence type="predicted"/>
<evidence type="ECO:0000313" key="3">
    <source>
        <dbReference type="Proteomes" id="UP001321486"/>
    </source>
</evidence>
<name>A0ABN6XT68_9MICO</name>
<dbReference type="Proteomes" id="UP001321486">
    <property type="component" value="Chromosome"/>
</dbReference>
<keyword evidence="3" id="KW-1185">Reference proteome</keyword>
<accession>A0ABN6XT68</accession>
<dbReference type="Pfam" id="PF19040">
    <property type="entry name" value="SGNH"/>
    <property type="match status" value="1"/>
</dbReference>
<dbReference type="InterPro" id="IPR043968">
    <property type="entry name" value="SGNH"/>
</dbReference>
<evidence type="ECO:0000313" key="2">
    <source>
        <dbReference type="EMBL" id="BDZ48207.1"/>
    </source>
</evidence>
<dbReference type="EMBL" id="AP027732">
    <property type="protein sequence ID" value="BDZ48207.1"/>
    <property type="molecule type" value="Genomic_DNA"/>
</dbReference>
<gene>
    <name evidence="2" type="ORF">GCM10025867_04480</name>
</gene>
<protein>
    <recommendedName>
        <fullName evidence="1">SGNH domain-containing protein</fullName>
    </recommendedName>
</protein>
<evidence type="ECO:0000259" key="1">
    <source>
        <dbReference type="Pfam" id="PF19040"/>
    </source>
</evidence>
<reference evidence="3" key="1">
    <citation type="journal article" date="2019" name="Int. J. Syst. Evol. Microbiol.">
        <title>The Global Catalogue of Microorganisms (GCM) 10K type strain sequencing project: providing services to taxonomists for standard genome sequencing and annotation.</title>
        <authorList>
            <consortium name="The Broad Institute Genomics Platform"/>
            <consortium name="The Broad Institute Genome Sequencing Center for Infectious Disease"/>
            <person name="Wu L."/>
            <person name="Ma J."/>
        </authorList>
    </citation>
    <scope>NUCLEOTIDE SEQUENCE [LARGE SCALE GENOMIC DNA]</scope>
    <source>
        <strain evidence="3">NBRC 108728</strain>
    </source>
</reference>